<organism evidence="2 3">
    <name type="scientific">Cetraspora pellucida</name>
    <dbReference type="NCBI Taxonomy" id="1433469"/>
    <lineage>
        <taxon>Eukaryota</taxon>
        <taxon>Fungi</taxon>
        <taxon>Fungi incertae sedis</taxon>
        <taxon>Mucoromycota</taxon>
        <taxon>Glomeromycotina</taxon>
        <taxon>Glomeromycetes</taxon>
        <taxon>Diversisporales</taxon>
        <taxon>Gigasporaceae</taxon>
        <taxon>Cetraspora</taxon>
    </lineage>
</organism>
<proteinExistence type="predicted"/>
<keyword evidence="3" id="KW-1185">Reference proteome</keyword>
<dbReference type="Proteomes" id="UP000789759">
    <property type="component" value="Unassembled WGS sequence"/>
</dbReference>
<feature type="non-terminal residue" evidence="2">
    <location>
        <position position="1"/>
    </location>
</feature>
<evidence type="ECO:0000313" key="3">
    <source>
        <dbReference type="Proteomes" id="UP000789759"/>
    </source>
</evidence>
<name>A0A9N9JFR2_9GLOM</name>
<reference evidence="2" key="1">
    <citation type="submission" date="2021-06" db="EMBL/GenBank/DDBJ databases">
        <authorList>
            <person name="Kallberg Y."/>
            <person name="Tangrot J."/>
            <person name="Rosling A."/>
        </authorList>
    </citation>
    <scope>NUCLEOTIDE SEQUENCE</scope>
    <source>
        <strain evidence="2">FL966</strain>
    </source>
</reference>
<evidence type="ECO:0000313" key="2">
    <source>
        <dbReference type="EMBL" id="CAG8779646.1"/>
    </source>
</evidence>
<accession>A0A9N9JFR2</accession>
<dbReference type="AlphaFoldDB" id="A0A9N9JFR2"/>
<protein>
    <submittedName>
        <fullName evidence="2">25001_t:CDS:1</fullName>
    </submittedName>
</protein>
<evidence type="ECO:0000256" key="1">
    <source>
        <dbReference type="SAM" id="MobiDB-lite"/>
    </source>
</evidence>
<dbReference type="EMBL" id="CAJVQA010023746">
    <property type="protein sequence ID" value="CAG8779646.1"/>
    <property type="molecule type" value="Genomic_DNA"/>
</dbReference>
<gene>
    <name evidence="2" type="ORF">CPELLU_LOCUS16314</name>
</gene>
<feature type="compositionally biased region" description="Polar residues" evidence="1">
    <location>
        <begin position="10"/>
        <end position="21"/>
    </location>
</feature>
<feature type="region of interest" description="Disordered" evidence="1">
    <location>
        <begin position="1"/>
        <end position="21"/>
    </location>
</feature>
<sequence>EDKSPEIPANNENLEITTTNKNPEVTNRSFEATNESLEIITKSPKVTEVNKKHRKNNSESWVFKEGYFNHDSQKGKIHAL</sequence>
<comment type="caution">
    <text evidence="2">The sequence shown here is derived from an EMBL/GenBank/DDBJ whole genome shotgun (WGS) entry which is preliminary data.</text>
</comment>